<gene>
    <name evidence="4" type="ORF">ZIOFF_025523</name>
</gene>
<evidence type="ECO:0000313" key="4">
    <source>
        <dbReference type="EMBL" id="KAG6515138.1"/>
    </source>
</evidence>
<comment type="similarity">
    <text evidence="1">Belongs to the chaperonin (HSP60) family.</text>
</comment>
<dbReference type="PANTHER" id="PTHR45633">
    <property type="entry name" value="60 KDA HEAT SHOCK PROTEIN, MITOCHONDRIAL"/>
    <property type="match status" value="1"/>
</dbReference>
<comment type="caution">
    <text evidence="4">The sequence shown here is derived from an EMBL/GenBank/DDBJ whole genome shotgun (WGS) entry which is preliminary data.</text>
</comment>
<dbReference type="InterPro" id="IPR027410">
    <property type="entry name" value="TCP-1-like_intermed_sf"/>
</dbReference>
<dbReference type="GO" id="GO:0140662">
    <property type="term" value="F:ATP-dependent protein folding chaperone"/>
    <property type="evidence" value="ECO:0007669"/>
    <property type="project" value="InterPro"/>
</dbReference>
<evidence type="ECO:0000256" key="3">
    <source>
        <dbReference type="SAM" id="MobiDB-lite"/>
    </source>
</evidence>
<protein>
    <submittedName>
        <fullName evidence="4">Uncharacterized protein</fullName>
    </submittedName>
</protein>
<dbReference type="SUPFAM" id="SSF54849">
    <property type="entry name" value="GroEL-intermediate domain like"/>
    <property type="match status" value="1"/>
</dbReference>
<dbReference type="Proteomes" id="UP000734854">
    <property type="component" value="Unassembled WGS sequence"/>
</dbReference>
<dbReference type="AlphaFoldDB" id="A0A8J5GV50"/>
<dbReference type="InterPro" id="IPR001844">
    <property type="entry name" value="Cpn60/GroEL"/>
</dbReference>
<dbReference type="SUPFAM" id="SSF48592">
    <property type="entry name" value="GroEL equatorial domain-like"/>
    <property type="match status" value="1"/>
</dbReference>
<dbReference type="Gene3D" id="1.10.560.10">
    <property type="entry name" value="GroEL-like equatorial domain"/>
    <property type="match status" value="1"/>
</dbReference>
<accession>A0A8J5GV50</accession>
<evidence type="ECO:0000313" key="5">
    <source>
        <dbReference type="Proteomes" id="UP000734854"/>
    </source>
</evidence>
<evidence type="ECO:0000256" key="2">
    <source>
        <dbReference type="ARBA" id="ARBA00023186"/>
    </source>
</evidence>
<proteinExistence type="inferred from homology"/>
<evidence type="ECO:0000256" key="1">
    <source>
        <dbReference type="ARBA" id="ARBA00006607"/>
    </source>
</evidence>
<dbReference type="EMBL" id="JACMSC010000007">
    <property type="protein sequence ID" value="KAG6515138.1"/>
    <property type="molecule type" value="Genomic_DNA"/>
</dbReference>
<keyword evidence="5" id="KW-1185">Reference proteome</keyword>
<feature type="region of interest" description="Disordered" evidence="3">
    <location>
        <begin position="1"/>
        <end position="29"/>
    </location>
</feature>
<keyword evidence="2" id="KW-0143">Chaperone</keyword>
<name>A0A8J5GV50_ZINOF</name>
<organism evidence="4 5">
    <name type="scientific">Zingiber officinale</name>
    <name type="common">Ginger</name>
    <name type="synonym">Amomum zingiber</name>
    <dbReference type="NCBI Taxonomy" id="94328"/>
    <lineage>
        <taxon>Eukaryota</taxon>
        <taxon>Viridiplantae</taxon>
        <taxon>Streptophyta</taxon>
        <taxon>Embryophyta</taxon>
        <taxon>Tracheophyta</taxon>
        <taxon>Spermatophyta</taxon>
        <taxon>Magnoliopsida</taxon>
        <taxon>Liliopsida</taxon>
        <taxon>Zingiberales</taxon>
        <taxon>Zingiberaceae</taxon>
        <taxon>Zingiber</taxon>
    </lineage>
</organism>
<dbReference type="GO" id="GO:0042026">
    <property type="term" value="P:protein refolding"/>
    <property type="evidence" value="ECO:0007669"/>
    <property type="project" value="InterPro"/>
</dbReference>
<reference evidence="4 5" key="1">
    <citation type="submission" date="2020-08" db="EMBL/GenBank/DDBJ databases">
        <title>Plant Genome Project.</title>
        <authorList>
            <person name="Zhang R.-G."/>
        </authorList>
    </citation>
    <scope>NUCLEOTIDE SEQUENCE [LARGE SCALE GENOMIC DNA]</scope>
    <source>
        <tissue evidence="4">Rhizome</tissue>
    </source>
</reference>
<dbReference type="InterPro" id="IPR027413">
    <property type="entry name" value="GROEL-like_equatorial_sf"/>
</dbReference>
<sequence length="225" mass="24959">MAESRGREEEVARPKVEATKRAARKEAAKRAVRREAAKRVVRREVTKRVVVSFDTTHASLPELHIGCKIEVDDYLKEKRDKWKKKLGSGMCPDWPTPRCICLLEVEVGGGEGVPSFLPHPDEDKVVEFEIDSKRGFRLEDLVENIGAELVRQAVVKTNDLAGEGTTISVVLAQGMIAEGVKVVATSACNNYEIGNMIVEALSKVERKGEVTLEEEKSAENNLYVV</sequence>